<accession>A0A0A9FPJ6</accession>
<reference evidence="1" key="2">
    <citation type="journal article" date="2015" name="Data Brief">
        <title>Shoot transcriptome of the giant reed, Arundo donax.</title>
        <authorList>
            <person name="Barrero R.A."/>
            <person name="Guerrero F.D."/>
            <person name="Moolhuijzen P."/>
            <person name="Goolsby J.A."/>
            <person name="Tidwell J."/>
            <person name="Bellgard S.E."/>
            <person name="Bellgard M.I."/>
        </authorList>
    </citation>
    <scope>NUCLEOTIDE SEQUENCE</scope>
    <source>
        <tissue evidence="1">Shoot tissue taken approximately 20 cm above the soil surface</tissue>
    </source>
</reference>
<proteinExistence type="predicted"/>
<name>A0A0A9FPJ6_ARUDO</name>
<reference evidence="1" key="1">
    <citation type="submission" date="2014-09" db="EMBL/GenBank/DDBJ databases">
        <authorList>
            <person name="Magalhaes I.L.F."/>
            <person name="Oliveira U."/>
            <person name="Santos F.R."/>
            <person name="Vidigal T.H.D.A."/>
            <person name="Brescovit A.D."/>
            <person name="Santos A.J."/>
        </authorList>
    </citation>
    <scope>NUCLEOTIDE SEQUENCE</scope>
    <source>
        <tissue evidence="1">Shoot tissue taken approximately 20 cm above the soil surface</tissue>
    </source>
</reference>
<sequence length="38" mass="4544">MMCKSPKVKDILKKKHSTFRQSAHRVKKKNLLLEYQSN</sequence>
<evidence type="ECO:0000313" key="1">
    <source>
        <dbReference type="EMBL" id="JAE13179.1"/>
    </source>
</evidence>
<dbReference type="AlphaFoldDB" id="A0A0A9FPJ6"/>
<protein>
    <submittedName>
        <fullName evidence="1">Uncharacterized protein</fullName>
    </submittedName>
</protein>
<organism evidence="1">
    <name type="scientific">Arundo donax</name>
    <name type="common">Giant reed</name>
    <name type="synonym">Donax arundinaceus</name>
    <dbReference type="NCBI Taxonomy" id="35708"/>
    <lineage>
        <taxon>Eukaryota</taxon>
        <taxon>Viridiplantae</taxon>
        <taxon>Streptophyta</taxon>
        <taxon>Embryophyta</taxon>
        <taxon>Tracheophyta</taxon>
        <taxon>Spermatophyta</taxon>
        <taxon>Magnoliopsida</taxon>
        <taxon>Liliopsida</taxon>
        <taxon>Poales</taxon>
        <taxon>Poaceae</taxon>
        <taxon>PACMAD clade</taxon>
        <taxon>Arundinoideae</taxon>
        <taxon>Arundineae</taxon>
        <taxon>Arundo</taxon>
    </lineage>
</organism>
<dbReference type="EMBL" id="GBRH01184717">
    <property type="protein sequence ID" value="JAE13179.1"/>
    <property type="molecule type" value="Transcribed_RNA"/>
</dbReference>